<reference evidence="3 4" key="1">
    <citation type="submission" date="2017-02" db="EMBL/GenBank/DDBJ databases">
        <title>The new phylogeny of genus Mycobacterium.</title>
        <authorList>
            <person name="Tortoli E."/>
            <person name="Trovato A."/>
            <person name="Cirillo D.M."/>
        </authorList>
    </citation>
    <scope>NUCLEOTIDE SEQUENCE [LARGE SCALE GENOMIC DNA]</scope>
    <source>
        <strain evidence="3 4">DSM 45255</strain>
    </source>
</reference>
<keyword evidence="5" id="KW-1185">Reference proteome</keyword>
<evidence type="ECO:0000313" key="2">
    <source>
        <dbReference type="EMBL" id="BBY36511.1"/>
    </source>
</evidence>
<evidence type="ECO:0000256" key="1">
    <source>
        <dbReference type="SAM" id="MobiDB-lite"/>
    </source>
</evidence>
<reference evidence="2" key="3">
    <citation type="submission" date="2020-02" db="EMBL/GenBank/DDBJ databases">
        <authorList>
            <person name="Matsumoto Y."/>
            <person name="Kinjo T."/>
            <person name="Motooka D."/>
            <person name="Nabeya D."/>
            <person name="Jung N."/>
            <person name="Uechi K."/>
            <person name="Horii T."/>
            <person name="Iida T."/>
            <person name="Fujita J."/>
            <person name="Nakamura S."/>
        </authorList>
    </citation>
    <scope>NUCLEOTIDE SEQUENCE</scope>
    <source>
        <strain evidence="2">JCM 18113</strain>
    </source>
</reference>
<proteinExistence type="predicted"/>
<gene>
    <name evidence="3" type="ORF">BST30_10335</name>
    <name evidence="2" type="ORF">MMAN_06450</name>
</gene>
<dbReference type="AlphaFoldDB" id="A0A1X0FX53"/>
<dbReference type="Proteomes" id="UP000192760">
    <property type="component" value="Unassembled WGS sequence"/>
</dbReference>
<dbReference type="Proteomes" id="UP000465812">
    <property type="component" value="Chromosome"/>
</dbReference>
<reference evidence="2 5" key="2">
    <citation type="journal article" date="2019" name="Emerg. Microbes Infect.">
        <title>Comprehensive subspecies identification of 175 nontuberculous mycobacteria species based on 7547 genomic profiles.</title>
        <authorList>
            <person name="Matsumoto Y."/>
            <person name="Kinjo T."/>
            <person name="Motooka D."/>
            <person name="Nabeya D."/>
            <person name="Jung N."/>
            <person name="Uechi K."/>
            <person name="Horii T."/>
            <person name="Iida T."/>
            <person name="Fujita J."/>
            <person name="Nakamura S."/>
        </authorList>
    </citation>
    <scope>NUCLEOTIDE SEQUENCE [LARGE SCALE GENOMIC DNA]</scope>
    <source>
        <strain evidence="2 5">JCM 18113</strain>
    </source>
</reference>
<dbReference type="STRING" id="560555.BST30_10335"/>
<dbReference type="RefSeq" id="WP_083094787.1">
    <property type="nucleotide sequence ID" value="NZ_AP022590.1"/>
</dbReference>
<evidence type="ECO:0000313" key="4">
    <source>
        <dbReference type="Proteomes" id="UP000192760"/>
    </source>
</evidence>
<dbReference type="EMBL" id="MVHW01000009">
    <property type="protein sequence ID" value="ORB06362.1"/>
    <property type="molecule type" value="Genomic_DNA"/>
</dbReference>
<protein>
    <submittedName>
        <fullName evidence="3">Uncharacterized protein</fullName>
    </submittedName>
</protein>
<organism evidence="3 4">
    <name type="scientific">Mycobacterium mantenii</name>
    <dbReference type="NCBI Taxonomy" id="560555"/>
    <lineage>
        <taxon>Bacteria</taxon>
        <taxon>Bacillati</taxon>
        <taxon>Actinomycetota</taxon>
        <taxon>Actinomycetes</taxon>
        <taxon>Mycobacteriales</taxon>
        <taxon>Mycobacteriaceae</taxon>
        <taxon>Mycobacterium</taxon>
        <taxon>Mycobacterium avium complex (MAC)</taxon>
    </lineage>
</organism>
<evidence type="ECO:0000313" key="5">
    <source>
        <dbReference type="Proteomes" id="UP000465812"/>
    </source>
</evidence>
<feature type="compositionally biased region" description="Acidic residues" evidence="1">
    <location>
        <begin position="66"/>
        <end position="91"/>
    </location>
</feature>
<accession>A0A1X0FX53</accession>
<dbReference type="EMBL" id="AP022590">
    <property type="protein sequence ID" value="BBY36511.1"/>
    <property type="molecule type" value="Genomic_DNA"/>
</dbReference>
<feature type="compositionally biased region" description="Acidic residues" evidence="1">
    <location>
        <begin position="19"/>
        <end position="58"/>
    </location>
</feature>
<sequence>MNVDDAYRWLRSSTRLDGLDDPDSDDDDLLDDLFDGDLDDDDDDLDDDPADAPDDDDFDIPRDDLPDSDDVPDDGDDDDEDDDSDDDDDEGWADRLDGSEFETRGGVVLRAPGARNTTLVAFCVVDADLLSDAAGAAAYLQQVCGDGLPYPTAVIAADGGSNAGRFIAATLGLRLQTLTDLRPFNPDIESSDQFDDRCRSALETVQASVDGVPVIVGSAGLTAYMANVDVTDPRDDGAFSLLDSGGVLAVTTQGLALLHRPNAAYCTDCAGVDLPCPHHT</sequence>
<name>A0A1X0FX53_MYCNT</name>
<feature type="region of interest" description="Disordered" evidence="1">
    <location>
        <begin position="13"/>
        <end position="98"/>
    </location>
</feature>
<evidence type="ECO:0000313" key="3">
    <source>
        <dbReference type="EMBL" id="ORB06362.1"/>
    </source>
</evidence>